<dbReference type="Proteomes" id="UP001562425">
    <property type="component" value="Unassembled WGS sequence"/>
</dbReference>
<feature type="domain" description="MADF" evidence="1">
    <location>
        <begin position="10"/>
        <end position="97"/>
    </location>
</feature>
<feature type="domain" description="MADF" evidence="1">
    <location>
        <begin position="188"/>
        <end position="266"/>
    </location>
</feature>
<dbReference type="InterPro" id="IPR006578">
    <property type="entry name" value="MADF-dom"/>
</dbReference>
<dbReference type="PANTHER" id="PTHR12243">
    <property type="entry name" value="MADF DOMAIN TRANSCRIPTION FACTOR"/>
    <property type="match status" value="1"/>
</dbReference>
<evidence type="ECO:0000259" key="1">
    <source>
        <dbReference type="PROSITE" id="PS51029"/>
    </source>
</evidence>
<dbReference type="EMBL" id="JBEHCU010008792">
    <property type="protein sequence ID" value="KAL1381130.1"/>
    <property type="molecule type" value="Genomic_DNA"/>
</dbReference>
<dbReference type="PROSITE" id="PS51029">
    <property type="entry name" value="MADF"/>
    <property type="match status" value="2"/>
</dbReference>
<organism evidence="2 3">
    <name type="scientific">Culex pipiens pipiens</name>
    <name type="common">Northern house mosquito</name>
    <dbReference type="NCBI Taxonomy" id="38569"/>
    <lineage>
        <taxon>Eukaryota</taxon>
        <taxon>Metazoa</taxon>
        <taxon>Ecdysozoa</taxon>
        <taxon>Arthropoda</taxon>
        <taxon>Hexapoda</taxon>
        <taxon>Insecta</taxon>
        <taxon>Pterygota</taxon>
        <taxon>Neoptera</taxon>
        <taxon>Endopterygota</taxon>
        <taxon>Diptera</taxon>
        <taxon>Nematocera</taxon>
        <taxon>Culicoidea</taxon>
        <taxon>Culicidae</taxon>
        <taxon>Culicinae</taxon>
        <taxon>Culicini</taxon>
        <taxon>Culex</taxon>
        <taxon>Culex</taxon>
    </lineage>
</organism>
<dbReference type="AlphaFoldDB" id="A0ABD1CXE9"/>
<dbReference type="InterPro" id="IPR039353">
    <property type="entry name" value="TF_Adf1"/>
</dbReference>
<evidence type="ECO:0000313" key="2">
    <source>
        <dbReference type="EMBL" id="KAL1381130.1"/>
    </source>
</evidence>
<name>A0ABD1CXE9_CULPP</name>
<proteinExistence type="predicted"/>
<accession>A0ABD1CXE9</accession>
<reference evidence="2 3" key="1">
    <citation type="submission" date="2024-05" db="EMBL/GenBank/DDBJ databases">
        <title>Culex pipiens pipiens assembly and annotation.</title>
        <authorList>
            <person name="Alout H."/>
            <person name="Durand T."/>
        </authorList>
    </citation>
    <scope>NUCLEOTIDE SEQUENCE [LARGE SCALE GENOMIC DNA]</scope>
    <source>
        <strain evidence="2">HA-2024</strain>
        <tissue evidence="2">Whole body</tissue>
    </source>
</reference>
<comment type="caution">
    <text evidence="2">The sequence shown here is derived from an EMBL/GenBank/DDBJ whole genome shotgun (WGS) entry which is preliminary data.</text>
</comment>
<sequence length="317" mass="37083">MESSLEVTIQFVELIRKHPVIYDGTIKYLQNAGAHIAAWEEVATRTGATTEQCKKWWKKLRSSLCRKVRDNNHKNAEGPELEDRLDYNVTFVNLVRMRPSLYNGTHPQSRPTLWEEVAQQLREAYPASAASGVECKRRWEKFRYSYNIFLRKGYRFRPWGIERHFRFLIPFLQYRVPDRVDAYRAARQLIDLVRSYPCLYDGSDRHAKTDAWEAVAKGMGEAATPLECLRKWLKLRDGFQRHLRDGKDLHPRGIEEELRFLEPYLATEGSVAEQGLPVDEDELFVMQFVEGMGRMSASQNRLFRIEAIRAVREILDG</sequence>
<evidence type="ECO:0000313" key="3">
    <source>
        <dbReference type="Proteomes" id="UP001562425"/>
    </source>
</evidence>
<gene>
    <name evidence="2" type="ORF">pipiens_013689</name>
</gene>
<protein>
    <recommendedName>
        <fullName evidence="1">MADF domain-containing protein</fullName>
    </recommendedName>
</protein>
<dbReference type="Pfam" id="PF10545">
    <property type="entry name" value="MADF_DNA_bdg"/>
    <property type="match status" value="3"/>
</dbReference>
<keyword evidence="3" id="KW-1185">Reference proteome</keyword>
<dbReference type="PANTHER" id="PTHR12243:SF60">
    <property type="entry name" value="SI:CH211-15D5.12-RELATED"/>
    <property type="match status" value="1"/>
</dbReference>
<dbReference type="SMART" id="SM00595">
    <property type="entry name" value="MADF"/>
    <property type="match status" value="3"/>
</dbReference>